<gene>
    <name evidence="2" type="ORF">DX927_23030</name>
</gene>
<proteinExistence type="predicted"/>
<comment type="caution">
    <text evidence="2">The sequence shown here is derived from an EMBL/GenBank/DDBJ whole genome shotgun (WGS) entry which is preliminary data.</text>
</comment>
<feature type="chain" id="PRO_5024360616" evidence="1">
    <location>
        <begin position="25"/>
        <end position="113"/>
    </location>
</feature>
<reference evidence="2 3" key="1">
    <citation type="submission" date="2018-08" db="EMBL/GenBank/DDBJ databases">
        <title>Bacillus phenotypic plasticity.</title>
        <authorList>
            <person name="Hurtado E."/>
        </authorList>
    </citation>
    <scope>NUCLEOTIDE SEQUENCE [LARGE SCALE GENOMIC DNA]</scope>
    <source>
        <strain evidence="2 3">427</strain>
    </source>
</reference>
<evidence type="ECO:0000313" key="2">
    <source>
        <dbReference type="EMBL" id="KAA6446929.1"/>
    </source>
</evidence>
<dbReference type="EMBL" id="QSND01000007">
    <property type="protein sequence ID" value="KAA6446929.1"/>
    <property type="molecule type" value="Genomic_DNA"/>
</dbReference>
<organism evidence="2 3">
    <name type="scientific">Bacillus swezeyi</name>
    <dbReference type="NCBI Taxonomy" id="1925020"/>
    <lineage>
        <taxon>Bacteria</taxon>
        <taxon>Bacillati</taxon>
        <taxon>Bacillota</taxon>
        <taxon>Bacilli</taxon>
        <taxon>Bacillales</taxon>
        <taxon>Bacillaceae</taxon>
        <taxon>Bacillus</taxon>
    </lineage>
</organism>
<dbReference type="InterPro" id="IPR058995">
    <property type="entry name" value="YolC/YozM-like"/>
</dbReference>
<name>A0A5M8RFF0_9BACI</name>
<sequence>MKKKLTGILILVSFLLVFNTASFASNTDEKTTAEVLESAWDEFGLFSFEIVKSDPKMISIGMDKTKSEAKLREYLNDNLPEESKKKYDIVIFKKDIHKLEKEHQKYLQEESRP</sequence>
<evidence type="ECO:0000256" key="1">
    <source>
        <dbReference type="SAM" id="SignalP"/>
    </source>
</evidence>
<feature type="signal peptide" evidence="1">
    <location>
        <begin position="1"/>
        <end position="24"/>
    </location>
</feature>
<accession>A0A5M8RFF0</accession>
<protein>
    <submittedName>
        <fullName evidence="2">Uncharacterized protein</fullName>
    </submittedName>
</protein>
<evidence type="ECO:0000313" key="3">
    <source>
        <dbReference type="Proteomes" id="UP000324326"/>
    </source>
</evidence>
<keyword evidence="1" id="KW-0732">Signal</keyword>
<dbReference type="Proteomes" id="UP000324326">
    <property type="component" value="Unassembled WGS sequence"/>
</dbReference>
<dbReference type="AlphaFoldDB" id="A0A5M8RFF0"/>
<dbReference type="RefSeq" id="WP_150149962.1">
    <property type="nucleotide sequence ID" value="NZ_QSND01000007.1"/>
</dbReference>
<dbReference type="Pfam" id="PF26328">
    <property type="entry name" value="YolC_YozM"/>
    <property type="match status" value="1"/>
</dbReference>